<dbReference type="SUPFAM" id="SSF48452">
    <property type="entry name" value="TPR-like"/>
    <property type="match status" value="1"/>
</dbReference>
<keyword evidence="2" id="KW-1185">Reference proteome</keyword>
<name>A0ABV0QSD8_9TELE</name>
<dbReference type="PANTHER" id="PTHR16091">
    <property type="entry name" value="TTC17 PROTEIN"/>
    <property type="match status" value="1"/>
</dbReference>
<evidence type="ECO:0000313" key="1">
    <source>
        <dbReference type="EMBL" id="MEQ2198336.1"/>
    </source>
</evidence>
<dbReference type="Proteomes" id="UP001434883">
    <property type="component" value="Unassembled WGS sequence"/>
</dbReference>
<evidence type="ECO:0008006" key="3">
    <source>
        <dbReference type="Google" id="ProtNLM"/>
    </source>
</evidence>
<dbReference type="InterPro" id="IPR052630">
    <property type="entry name" value="TTC17"/>
</dbReference>
<reference evidence="1 2" key="1">
    <citation type="submission" date="2021-06" db="EMBL/GenBank/DDBJ databases">
        <authorList>
            <person name="Palmer J.M."/>
        </authorList>
    </citation>
    <scope>NUCLEOTIDE SEQUENCE [LARGE SCALE GENOMIC DNA]</scope>
    <source>
        <strain evidence="1 2">XC_2019</strain>
        <tissue evidence="1">Muscle</tissue>
    </source>
</reference>
<protein>
    <recommendedName>
        <fullName evidence="3">Tetratricopeptide repeat domain 17</fullName>
    </recommendedName>
</protein>
<sequence>MADIWKHCPESLPCRVNLTQKTSYQGKLFVFLCMLIVDSGGATTHWVVTEDGKIQQQVDSPLNLKHPHDVVIFMRQETRVNYLKTLEKQLVAQKIHIEENEDRDTGLEQRHYKEDSDCLMAKVPLGDLDLYDGTYISLESKDISPEDYVDSQSALPPDLEKPDCAKVIELPYSIHAFQHLRVRNHQMCPLGQQQRRLYCPFDLPVRYHRGDLFEHVHHVQCLRHVLNSAPPSHHHLALTNAANLLLHYGLSPHAQMLLDHSLALNTSEPHALLSLVNVHLAQSNVTGALGLFRHVLETALSSSSCFSSFAGCEQCRTSLPLLRCLQFYPSLYNLSHRQPCSRK</sequence>
<organism evidence="1 2">
    <name type="scientific">Xenoophorus captivus</name>
    <dbReference type="NCBI Taxonomy" id="1517983"/>
    <lineage>
        <taxon>Eukaryota</taxon>
        <taxon>Metazoa</taxon>
        <taxon>Chordata</taxon>
        <taxon>Craniata</taxon>
        <taxon>Vertebrata</taxon>
        <taxon>Euteleostomi</taxon>
        <taxon>Actinopterygii</taxon>
        <taxon>Neopterygii</taxon>
        <taxon>Teleostei</taxon>
        <taxon>Neoteleostei</taxon>
        <taxon>Acanthomorphata</taxon>
        <taxon>Ovalentaria</taxon>
        <taxon>Atherinomorphae</taxon>
        <taxon>Cyprinodontiformes</taxon>
        <taxon>Goodeidae</taxon>
        <taxon>Xenoophorus</taxon>
    </lineage>
</organism>
<comment type="caution">
    <text evidence="1">The sequence shown here is derived from an EMBL/GenBank/DDBJ whole genome shotgun (WGS) entry which is preliminary data.</text>
</comment>
<accession>A0ABV0QSD8</accession>
<dbReference type="EMBL" id="JAHRIN010019252">
    <property type="protein sequence ID" value="MEQ2198336.1"/>
    <property type="molecule type" value="Genomic_DNA"/>
</dbReference>
<proteinExistence type="predicted"/>
<evidence type="ECO:0000313" key="2">
    <source>
        <dbReference type="Proteomes" id="UP001434883"/>
    </source>
</evidence>
<gene>
    <name evidence="1" type="ORF">XENOCAPTIV_011435</name>
</gene>
<dbReference type="PANTHER" id="PTHR16091:SF1">
    <property type="entry name" value="TETRATRICOPEPTIDE REPEAT PROTEIN 17"/>
    <property type="match status" value="1"/>
</dbReference>
<dbReference type="InterPro" id="IPR011990">
    <property type="entry name" value="TPR-like_helical_dom_sf"/>
</dbReference>